<keyword evidence="3" id="KW-1185">Reference proteome</keyword>
<dbReference type="SUPFAM" id="SSF48208">
    <property type="entry name" value="Six-hairpin glycosidases"/>
    <property type="match status" value="1"/>
</dbReference>
<evidence type="ECO:0000259" key="1">
    <source>
        <dbReference type="Pfam" id="PF00723"/>
    </source>
</evidence>
<organism evidence="2 3">
    <name type="scientific">Microbispora maris</name>
    <dbReference type="NCBI Taxonomy" id="3144104"/>
    <lineage>
        <taxon>Bacteria</taxon>
        <taxon>Bacillati</taxon>
        <taxon>Actinomycetota</taxon>
        <taxon>Actinomycetes</taxon>
        <taxon>Streptosporangiales</taxon>
        <taxon>Streptosporangiaceae</taxon>
        <taxon>Microbispora</taxon>
    </lineage>
</organism>
<sequence>TNDVGLLAEEYDPRTGRQLGNFPQAFTHIHLIRTALALSR</sequence>
<dbReference type="EMBL" id="JBDJAW010000028">
    <property type="protein sequence ID" value="MEN3539069.1"/>
    <property type="molecule type" value="Genomic_DNA"/>
</dbReference>
<protein>
    <submittedName>
        <fullName evidence="2">Glycoside hydrolase family 15 protein</fullName>
    </submittedName>
</protein>
<comment type="caution">
    <text evidence="2">The sequence shown here is derived from an EMBL/GenBank/DDBJ whole genome shotgun (WGS) entry which is preliminary data.</text>
</comment>
<evidence type="ECO:0000313" key="3">
    <source>
        <dbReference type="Proteomes" id="UP001447516"/>
    </source>
</evidence>
<dbReference type="InterPro" id="IPR008928">
    <property type="entry name" value="6-hairpin_glycosidase_sf"/>
</dbReference>
<dbReference type="InterPro" id="IPR012341">
    <property type="entry name" value="6hp_glycosidase-like_sf"/>
</dbReference>
<dbReference type="Proteomes" id="UP001447516">
    <property type="component" value="Unassembled WGS sequence"/>
</dbReference>
<proteinExistence type="predicted"/>
<accession>A0ABV0AUX2</accession>
<dbReference type="InterPro" id="IPR011613">
    <property type="entry name" value="GH15-like"/>
</dbReference>
<reference evidence="2 3" key="1">
    <citation type="submission" date="2024-05" db="EMBL/GenBank/DDBJ databases">
        <title>Microbispora sp.ZYX-F-249.</title>
        <authorList>
            <person name="Xie H."/>
        </authorList>
    </citation>
    <scope>NUCLEOTIDE SEQUENCE [LARGE SCALE GENOMIC DNA]</scope>
    <source>
        <strain evidence="2 3">ZYX-F-249</strain>
    </source>
</reference>
<dbReference type="RefSeq" id="WP_346228980.1">
    <property type="nucleotide sequence ID" value="NZ_JBDJAW010000028.1"/>
</dbReference>
<keyword evidence="2" id="KW-0378">Hydrolase</keyword>
<feature type="non-terminal residue" evidence="2">
    <location>
        <position position="1"/>
    </location>
</feature>
<dbReference type="Pfam" id="PF00723">
    <property type="entry name" value="Glyco_hydro_15"/>
    <property type="match status" value="1"/>
</dbReference>
<feature type="domain" description="GH15-like" evidence="1">
    <location>
        <begin position="1"/>
        <end position="35"/>
    </location>
</feature>
<evidence type="ECO:0000313" key="2">
    <source>
        <dbReference type="EMBL" id="MEN3539069.1"/>
    </source>
</evidence>
<dbReference type="GO" id="GO:0016787">
    <property type="term" value="F:hydrolase activity"/>
    <property type="evidence" value="ECO:0007669"/>
    <property type="project" value="UniProtKB-KW"/>
</dbReference>
<dbReference type="Gene3D" id="1.50.10.10">
    <property type="match status" value="1"/>
</dbReference>
<name>A0ABV0AUX2_9ACTN</name>
<gene>
    <name evidence="2" type="ORF">AAH991_28425</name>
</gene>